<organism evidence="7">
    <name type="scientific">hydrothermal vent metagenome</name>
    <dbReference type="NCBI Taxonomy" id="652676"/>
    <lineage>
        <taxon>unclassified sequences</taxon>
        <taxon>metagenomes</taxon>
        <taxon>ecological metagenomes</taxon>
    </lineage>
</organism>
<dbReference type="FunFam" id="3.40.50.10440:FF:000001">
    <property type="entry name" value="Dihydroxyacetone kinase, DhaK subunit"/>
    <property type="match status" value="1"/>
</dbReference>
<evidence type="ECO:0000259" key="5">
    <source>
        <dbReference type="PROSITE" id="PS51480"/>
    </source>
</evidence>
<dbReference type="PROSITE" id="PS51480">
    <property type="entry name" value="DHAL"/>
    <property type="match status" value="1"/>
</dbReference>
<dbReference type="Gene3D" id="3.30.1180.20">
    <property type="entry name" value="Dihydroxyacetone kinase, domain 2"/>
    <property type="match status" value="1"/>
</dbReference>
<evidence type="ECO:0000256" key="1">
    <source>
        <dbReference type="ARBA" id="ARBA00022679"/>
    </source>
</evidence>
<keyword evidence="2" id="KW-0547">Nucleotide-binding</keyword>
<dbReference type="PANTHER" id="PTHR28629">
    <property type="entry name" value="TRIOKINASE/FMN CYCLASE"/>
    <property type="match status" value="1"/>
</dbReference>
<dbReference type="Gene3D" id="3.40.50.10440">
    <property type="entry name" value="Dihydroxyacetone kinase, domain 1"/>
    <property type="match status" value="1"/>
</dbReference>
<evidence type="ECO:0000256" key="3">
    <source>
        <dbReference type="ARBA" id="ARBA00022777"/>
    </source>
</evidence>
<dbReference type="Pfam" id="PF02734">
    <property type="entry name" value="Dak2"/>
    <property type="match status" value="1"/>
</dbReference>
<dbReference type="PROSITE" id="PS51481">
    <property type="entry name" value="DHAK"/>
    <property type="match status" value="1"/>
</dbReference>
<dbReference type="SMART" id="SM01120">
    <property type="entry name" value="Dak2"/>
    <property type="match status" value="1"/>
</dbReference>
<dbReference type="InterPro" id="IPR004006">
    <property type="entry name" value="DhaK_dom"/>
</dbReference>
<keyword evidence="4" id="KW-0067">ATP-binding</keyword>
<evidence type="ECO:0000259" key="6">
    <source>
        <dbReference type="PROSITE" id="PS51481"/>
    </source>
</evidence>
<dbReference type="FunFam" id="1.25.40.340:FF:000002">
    <property type="entry name" value="Dihydroxyacetone kinase, L subunit"/>
    <property type="match status" value="1"/>
</dbReference>
<dbReference type="GO" id="GO:0019563">
    <property type="term" value="P:glycerol catabolic process"/>
    <property type="evidence" value="ECO:0007669"/>
    <property type="project" value="TreeGrafter"/>
</dbReference>
<dbReference type="EMBL" id="UOED01000011">
    <property type="protein sequence ID" value="VAV86591.1"/>
    <property type="molecule type" value="Genomic_DNA"/>
</dbReference>
<feature type="domain" description="DhaK" evidence="6">
    <location>
        <begin position="7"/>
        <end position="324"/>
    </location>
</feature>
<dbReference type="AlphaFoldDB" id="A0A3B0R2Z2"/>
<protein>
    <submittedName>
        <fullName evidence="7">Dihydroxyacetone kinase, ATP-dependent</fullName>
        <ecNumber evidence="7">2.7.1.29</ecNumber>
    </submittedName>
</protein>
<evidence type="ECO:0000256" key="4">
    <source>
        <dbReference type="ARBA" id="ARBA00022840"/>
    </source>
</evidence>
<dbReference type="SUPFAM" id="SSF101473">
    <property type="entry name" value="DhaL-like"/>
    <property type="match status" value="1"/>
</dbReference>
<dbReference type="GO" id="GO:0005524">
    <property type="term" value="F:ATP binding"/>
    <property type="evidence" value="ECO:0007669"/>
    <property type="project" value="UniProtKB-KW"/>
</dbReference>
<keyword evidence="3 7" id="KW-0418">Kinase</keyword>
<dbReference type="Gene3D" id="1.25.40.340">
    <property type="match status" value="1"/>
</dbReference>
<dbReference type="InterPro" id="IPR036117">
    <property type="entry name" value="DhaL_dom_sf"/>
</dbReference>
<evidence type="ECO:0000256" key="2">
    <source>
        <dbReference type="ARBA" id="ARBA00022741"/>
    </source>
</evidence>
<reference evidence="7" key="1">
    <citation type="submission" date="2018-06" db="EMBL/GenBank/DDBJ databases">
        <authorList>
            <person name="Zhirakovskaya E."/>
        </authorList>
    </citation>
    <scope>NUCLEOTIDE SEQUENCE</scope>
</reference>
<sequence length="544" mass="56960">MKHFINAKNNIVTESLDGFLATTTTRGLARLDGYPHTKVIVRTDWDKSRVALICGGGSGHEPAHAAFVGAGMLTAAVCGEIFASPSVDAVLSAIMAVTGAAGCLLIVKNYTGDRLNFGLAAERAKLLGFRVEMVIVADDIAIPDADQPRGVAGTLFIHKIAGYLSEKGKNLAVIKKAAKAAISECYSIGLSLDSCTVPGNVKDDYLGLDEAELGLGIHGEPGFSKIALADADKLMDTACQKLAATVPDKSFAVILNNLGAVPPLEMTILANAYLKTELAEKTGLLIGPAHLMTSLNMNGFSISLLVLDEMRKVALMSDVGASGWPGTRVPADIKILELPEAGQKENYEPSRNRVVETVLYAVCTMLIKAENDLNFLDSRIGDGDTGSTFSGGARSVGEAMDSLPCDDGSELCMALSGILSRNMGGSSGVLLAILFMAAGKSYSDKPDWASALLQGAEQMMHYGGAQVGDRTMLDALMPGLNVLMRGRSMAEAALTARAGANATAQMSNARAGRASYVHTDNLLGVIDPGAEAMARIFETIAAII</sequence>
<dbReference type="EC" id="2.7.1.29" evidence="7"/>
<dbReference type="InterPro" id="IPR050861">
    <property type="entry name" value="Dihydroxyacetone_Kinase"/>
</dbReference>
<dbReference type="SUPFAM" id="SSF82549">
    <property type="entry name" value="DAK1/DegV-like"/>
    <property type="match status" value="1"/>
</dbReference>
<dbReference type="InterPro" id="IPR004007">
    <property type="entry name" value="DhaL_dom"/>
</dbReference>
<evidence type="ECO:0000313" key="7">
    <source>
        <dbReference type="EMBL" id="VAV86591.1"/>
    </source>
</evidence>
<gene>
    <name evidence="7" type="ORF">MNBD_ALPHA02-2475</name>
</gene>
<keyword evidence="1 7" id="KW-0808">Transferase</keyword>
<proteinExistence type="predicted"/>
<dbReference type="GO" id="GO:0005829">
    <property type="term" value="C:cytosol"/>
    <property type="evidence" value="ECO:0007669"/>
    <property type="project" value="TreeGrafter"/>
</dbReference>
<name>A0A3B0R2Z2_9ZZZZ</name>
<accession>A0A3B0R2Z2</accession>
<dbReference type="Pfam" id="PF02733">
    <property type="entry name" value="Dak1"/>
    <property type="match status" value="1"/>
</dbReference>
<dbReference type="PANTHER" id="PTHR28629:SF4">
    <property type="entry name" value="TRIOKINASE_FMN CYCLASE"/>
    <property type="match status" value="1"/>
</dbReference>
<dbReference type="GO" id="GO:0004371">
    <property type="term" value="F:glycerone kinase activity"/>
    <property type="evidence" value="ECO:0007669"/>
    <property type="project" value="UniProtKB-EC"/>
</dbReference>
<feature type="domain" description="DhaL" evidence="5">
    <location>
        <begin position="353"/>
        <end position="542"/>
    </location>
</feature>